<sequence length="514" mass="52452">MNRIQCGVLAAVLCLVPSLVRAQSQIVPLLPGQLLSAAILSTIQSGKADYSGLVAEVARASAAEGTLQSSTVANMDGSSTNQLLSTPVVSGGRLDGAQSIPGFANDAAARTIAQHFVDLPNVLDFGAVAGTADSGNGFLSAYETAPATTGFRVLNFPYSASGYTANALSGASNDYLYPGVGSLKNELPGIYYLNGNVVAGTMGGTPENGHGTFNSEITNPWNVVTNIREVLDPAAVPSRGAGVTYVGHSVECLPQRPNASDANTTIRGIACLYFGGDTGTGGATGTAYGSEIVNMVQNVDTNSGNILELNQNWNGQVADGGFSRTLYITGGGNYPNPNSAAIEINHGTYSGGSAPYGSGIVIRGSTNDLAMFRASATDPGYFQLGLNENAAYIYSLDKQANLWATSLATHNAAGTTTSAIDTNGYSTAAGYTASNGIAVNGGQIVIGNTASIAGNTSLTWAVISALIGVPESSMLWCHDCRAPGQAAGAGTGRWIYADSAGHWLDQATGTTPTN</sequence>
<dbReference type="EMBL" id="JABEQF010000003">
    <property type="protein sequence ID" value="MBB2189224.1"/>
    <property type="molecule type" value="Genomic_DNA"/>
</dbReference>
<gene>
    <name evidence="2" type="ORF">HLH34_04500</name>
</gene>
<name>A0A7W4PE94_9PROT</name>
<dbReference type="AlphaFoldDB" id="A0A7W4PE94"/>
<keyword evidence="1" id="KW-0732">Signal</keyword>
<feature type="signal peptide" evidence="1">
    <location>
        <begin position="1"/>
        <end position="22"/>
    </location>
</feature>
<dbReference type="RefSeq" id="WP_183118415.1">
    <property type="nucleotide sequence ID" value="NZ_JABEQF010000003.1"/>
</dbReference>
<feature type="chain" id="PRO_5030928267" evidence="1">
    <location>
        <begin position="23"/>
        <end position="514"/>
    </location>
</feature>
<proteinExistence type="predicted"/>
<protein>
    <submittedName>
        <fullName evidence="2">Uncharacterized protein</fullName>
    </submittedName>
</protein>
<keyword evidence="3" id="KW-1185">Reference proteome</keyword>
<comment type="caution">
    <text evidence="2">The sequence shown here is derived from an EMBL/GenBank/DDBJ whole genome shotgun (WGS) entry which is preliminary data.</text>
</comment>
<evidence type="ECO:0000256" key="1">
    <source>
        <dbReference type="SAM" id="SignalP"/>
    </source>
</evidence>
<accession>A0A7W4PE94</accession>
<evidence type="ECO:0000313" key="2">
    <source>
        <dbReference type="EMBL" id="MBB2189224.1"/>
    </source>
</evidence>
<evidence type="ECO:0000313" key="3">
    <source>
        <dbReference type="Proteomes" id="UP000555756"/>
    </source>
</evidence>
<organism evidence="2 3">
    <name type="scientific">Gluconacetobacter azotocaptans</name>
    <dbReference type="NCBI Taxonomy" id="142834"/>
    <lineage>
        <taxon>Bacteria</taxon>
        <taxon>Pseudomonadati</taxon>
        <taxon>Pseudomonadota</taxon>
        <taxon>Alphaproteobacteria</taxon>
        <taxon>Acetobacterales</taxon>
        <taxon>Acetobacteraceae</taxon>
        <taxon>Gluconacetobacter</taxon>
    </lineage>
</organism>
<reference evidence="2 3" key="1">
    <citation type="submission" date="2020-04" db="EMBL/GenBank/DDBJ databases">
        <title>Description of novel Gluconacetobacter.</title>
        <authorList>
            <person name="Sombolestani A."/>
        </authorList>
    </citation>
    <scope>NUCLEOTIDE SEQUENCE [LARGE SCALE GENOMIC DNA]</scope>
    <source>
        <strain evidence="2 3">LMG 21311</strain>
    </source>
</reference>
<dbReference type="Proteomes" id="UP000555756">
    <property type="component" value="Unassembled WGS sequence"/>
</dbReference>